<evidence type="ECO:0000259" key="8">
    <source>
        <dbReference type="Pfam" id="PF02687"/>
    </source>
</evidence>
<comment type="subcellular location">
    <subcellularLocation>
        <location evidence="1">Cell membrane</location>
        <topology evidence="1">Multi-pass membrane protein</topology>
    </subcellularLocation>
</comment>
<evidence type="ECO:0000256" key="3">
    <source>
        <dbReference type="ARBA" id="ARBA00022692"/>
    </source>
</evidence>
<protein>
    <submittedName>
        <fullName evidence="9">ABC transporter permease</fullName>
    </submittedName>
</protein>
<dbReference type="InterPro" id="IPR003838">
    <property type="entry name" value="ABC3_permease_C"/>
</dbReference>
<dbReference type="Proteomes" id="UP001059576">
    <property type="component" value="Chromosome"/>
</dbReference>
<proteinExistence type="inferred from homology"/>
<feature type="domain" description="ABC3 transporter permease C-terminal" evidence="8">
    <location>
        <begin position="1880"/>
        <end position="1994"/>
    </location>
</feature>
<dbReference type="PANTHER" id="PTHR30572:SF4">
    <property type="entry name" value="ABC TRANSPORTER PERMEASE YTRF"/>
    <property type="match status" value="1"/>
</dbReference>
<evidence type="ECO:0000256" key="1">
    <source>
        <dbReference type="ARBA" id="ARBA00004651"/>
    </source>
</evidence>
<feature type="transmembrane region" description="Helical" evidence="7">
    <location>
        <begin position="2758"/>
        <end position="2784"/>
    </location>
</feature>
<keyword evidence="5 7" id="KW-0472">Membrane</keyword>
<accession>A0ABY5J0Z1</accession>
<feature type="transmembrane region" description="Helical" evidence="7">
    <location>
        <begin position="1879"/>
        <end position="1900"/>
    </location>
</feature>
<organism evidence="9 10">
    <name type="scientific">Mycoplasmopsis equigenitalium</name>
    <dbReference type="NCBI Taxonomy" id="114883"/>
    <lineage>
        <taxon>Bacteria</taxon>
        <taxon>Bacillati</taxon>
        <taxon>Mycoplasmatota</taxon>
        <taxon>Mycoplasmoidales</taxon>
        <taxon>Metamycoplasmataceae</taxon>
        <taxon>Mycoplasmopsis</taxon>
    </lineage>
</organism>
<reference evidence="9" key="1">
    <citation type="submission" date="2022-07" db="EMBL/GenBank/DDBJ databases">
        <title>Complete genome of Mycoplasma equigenitalium type strain T37.</title>
        <authorList>
            <person name="Spergser J."/>
        </authorList>
    </citation>
    <scope>NUCLEOTIDE SEQUENCE</scope>
    <source>
        <strain evidence="9">T37</strain>
    </source>
</reference>
<feature type="transmembrane region" description="Helical" evidence="7">
    <location>
        <begin position="17"/>
        <end position="37"/>
    </location>
</feature>
<evidence type="ECO:0000256" key="4">
    <source>
        <dbReference type="ARBA" id="ARBA00022989"/>
    </source>
</evidence>
<keyword evidence="10" id="KW-1185">Reference proteome</keyword>
<dbReference type="RefSeq" id="WP_129722892.1">
    <property type="nucleotide sequence ID" value="NZ_CP101808.1"/>
</dbReference>
<evidence type="ECO:0000256" key="5">
    <source>
        <dbReference type="ARBA" id="ARBA00023136"/>
    </source>
</evidence>
<evidence type="ECO:0000313" key="10">
    <source>
        <dbReference type="Proteomes" id="UP001059576"/>
    </source>
</evidence>
<gene>
    <name evidence="9" type="ORF">NPA09_03255</name>
</gene>
<comment type="similarity">
    <text evidence="6">Belongs to the ABC-4 integral membrane protein family.</text>
</comment>
<dbReference type="InterPro" id="IPR050250">
    <property type="entry name" value="Macrolide_Exporter_MacB"/>
</dbReference>
<evidence type="ECO:0000256" key="6">
    <source>
        <dbReference type="ARBA" id="ARBA00038076"/>
    </source>
</evidence>
<keyword evidence="4 7" id="KW-1133">Transmembrane helix</keyword>
<feature type="transmembrane region" description="Helical" evidence="7">
    <location>
        <begin position="2042"/>
        <end position="2063"/>
    </location>
</feature>
<feature type="transmembrane region" description="Helical" evidence="7">
    <location>
        <begin position="1920"/>
        <end position="1942"/>
    </location>
</feature>
<evidence type="ECO:0000256" key="2">
    <source>
        <dbReference type="ARBA" id="ARBA00022475"/>
    </source>
</evidence>
<dbReference type="Pfam" id="PF02687">
    <property type="entry name" value="FtsX"/>
    <property type="match status" value="2"/>
</dbReference>
<evidence type="ECO:0000313" key="9">
    <source>
        <dbReference type="EMBL" id="UUD36889.1"/>
    </source>
</evidence>
<dbReference type="EMBL" id="CP101808">
    <property type="protein sequence ID" value="UUD36889.1"/>
    <property type="molecule type" value="Genomic_DNA"/>
</dbReference>
<feature type="domain" description="ABC3 transporter permease C-terminal" evidence="8">
    <location>
        <begin position="2670"/>
        <end position="2787"/>
    </location>
</feature>
<keyword evidence="2" id="KW-1003">Cell membrane</keyword>
<evidence type="ECO:0000256" key="7">
    <source>
        <dbReference type="SAM" id="Phobius"/>
    </source>
</evidence>
<feature type="transmembrane region" description="Helical" evidence="7">
    <location>
        <begin position="1969"/>
        <end position="1995"/>
    </location>
</feature>
<dbReference type="PANTHER" id="PTHR30572">
    <property type="entry name" value="MEMBRANE COMPONENT OF TRANSPORTER-RELATED"/>
    <property type="match status" value="1"/>
</dbReference>
<feature type="transmembrane region" description="Helical" evidence="7">
    <location>
        <begin position="2667"/>
        <end position="2691"/>
    </location>
</feature>
<sequence>MIKLFKEVFKSLSKNKVVIIGLTFLVFLTSAIFTLLFNLRSSFNSQFGDYKKISKVHDVTADLNLPSSGSAYGGGYFVNDFLKEDQYGKDNAGNYVTSKEWKDKYGKREWDDPIAFIPKDDWNKAPSYKVDLYAEASEKDQGYIALKRFDVSFPADLYIRKIDFNSIYTNYLISKESASKPKHYQFSLKDYDSTFRLNKTVYDNLVASRKQPTIFVYRKNGNNYEPNLEKKEILFTDVFTLETTYTNPTTVSKLINFQDSEDGTKIYFKNISPAYFNFVTKKITFDYFEAKSWLDLGIGFKISEQNVAKLFKLKSDTTYPKLFVRDDSVSANFFDHKITVDGKGNKTLTWNIVKDTITFTELQAFALEEIKEQFFSRFKLLTNKVEIDVFDIRDNLFVPEHDYKIDKNFVFKELQINKYFLKHYASTYSDLKVRNTKTDVKYKDLWTGSFGSFMSKISDYLNPENEDYIRTYGSFKEYEKLSYWSKKAIVFAWRADTNLFNLQTNLFNFEEINNPNLIIKGAEKNSYNTVVIEDLDRELYRFNDNETGLFLDAGKLKEESILKIEKAYHEGWDKLSDEEIISQIYNPNIKNKYFARIAKGAEFFNIQESTKEVIRMVGAENVGYRQTLTVDGFNEDTNEKNVFHFINAGNENFEIDGVKLNVGKLYNEYYEPTILNEISSSKSTFYKTNQLPTYVAAKVVNQIFKNINPDPKYFDTDIRFDRVGIVSNFTNETKYYNSQKVVVLAKYSVDQSNVNQTVFNEAGTDFEYAITMLQNKFILLKRKVGDFTWTSVNPEAFTDEKIRQTNNRMSVVEMERLFINNNFFTLHYNTPIEKRGWAKEDPLFKNFIYIPMIFRAPHNELLTEAFKTGTVDFMMASVEKVLLNLDLVKNNFIDVEFISKFIPVAKDVLQKANFGQVFASGILNLKIVTPLMLDVFYEVTKSNPGILNKLFTNFFQQIKIQIIERPDFVSYFTEQYNKLKFLFKHVFNVNFIDAIPADVLIQISNNSSTMVDALSEIVNSIDFKKWLDILHEFLHAKDADGNKLYYGSFDKDNYERGISSIDLIKPLLYSIDTNQLSKSLIKLVESIDFNRLLGPENSILSSFISKDNQIWKLLPKINQNKDKNHPENNFKEFKQGLIKLIEIIDLKSFFAKLNLDSFEGERVEIFYSPSIINGIEDPSIIHKVRVGMFKLSDIISAFLESLFEGKQNNVVIKKTIIEMFNLSSKTSQAAGAPGINIPANDPDKIGIFDLLSLTSLFDSGEKTSEFDTYYNLKIKVENVTEKLIDKNTLRSSEIKFINYYLGIDTSLINYLSTDELRNKLSKFERLSNLLIGDDSLVKYANTFLEIGQTNGTIGLITDTFNKLLKVPDTKQGQAITMSPLYFYLTKLFTYIDNVDDARYVATKLLELIFLPGSKPILDELSSEKLEPQEPNISNFNALKTVSGLINFRNIANKWSDFTNQPYLKNFIANDPILSKYLFAKTKDGNTVYETLKYDTFYYFAMLASSKKFTKNTGFLDLENGSYFYNQKQFIDLVTRPENYQVKDFLTKFIFKNSKTSQLLLNLNLPPIMINPYLTPINTGILLWFITNTNTTGESQTTGNLQHILLNKLVDFEALTNDKVWLKNFTSTILLDMLPEQENFYHLLSQDQDTNLIIDNAYFDYLDKLNKENALTTFGMNLINLINESIGSITYQNPRDDIINFNDVGGYVAKVNYLYLILNNKEIYQPTKDFKLPNDPVEIQKLIAQLDDKYILNVNGSKFIIIGEETTVDYLYPVIDENNLQVNTKNQAIVYVNNKGFDRIKNAYQGNVIKKYLLISNKTEKTDEQLRDDIQAAISRITGPSDVIKRAYLQSEVDPINPERAIRLIMPVSVINMVDQSTTLIIVTLVTLVALSVIFIIRRYIASKSKVLGILISQGYNKWEIATSLLVFSAVTSIIGGVLGYTIGSQLQIFLMDIFSNYWTLPKQKIPFNWFSMIFTVFIPFLGTSALIFVVTILMLQTKSIELMRGTNDLAFVKTQTKISKASKFNIKQKFSISLILNSLGKLFAFMFSILLTTIVSAFSIVSIGKFESITKETYRNRYYNYKIDMETPTIEGGIYRTYGSHELENLIYTPTGTSNEIETTLYNYFRPGYSKAINLGGKNGNIAQDSKQFEPHIITQFSVNIAIEGGVSVDPWQITYNSMPDTQKAKVNAIRDSVGYALQNVVNKEYEIHYNLHDMAVNKVCNDLNLNGPDVDLVNNKEHKAIYDEEIKRQIIAKILQFEVDANSYSPSKLDEYYHSLIANNTIFKYVNMFGVYALDKTTKAYTDFFLYTQTWAEGQFKYNKLIPGGTYKQDDISNNSHREVYRSFLIDGYKNIYLNKFNNQIFTIDNRFKDYYISFGGVFFDDKHDEKYTYINSKINDSNVKIYGYKKDSRLIKLSGSLFEDLYNYKGEHIPLVINEVVSHEFDLQPGSIIELPILNKTTRYTNKINKIIGKPIDEETTQKFEVIGINQTYINNELITRKDCADQLLGLDEMFTNKVSSGLIEEPFNGIMTDAKVPEQVIGSSTLYSPSGYWAALNNYDIDTLSQQDKELIFDNLFGTDETWASNKPGESSVFEDMGLTKEDTKKFLGENGQEIEIANAKKSALEQSNNKYSSIFNKSLYIALATSIDSKDIEAGFTLNIANTVESLLVSIIVVSFVISITILIIISTILINENQRNIAILSILGYSQQERIKTIFFIFVPFIVFALILSIPITILTIKLFTGVILNSSSIFLPLHLTVWPVFVTTIIIFSVFLITTSIAWYAINKMKAIDLLKGK</sequence>
<feature type="transmembrane region" description="Helical" evidence="7">
    <location>
        <begin position="2712"/>
        <end position="2738"/>
    </location>
</feature>
<keyword evidence="3 7" id="KW-0812">Transmembrane</keyword>
<name>A0ABY5J0Z1_9BACT</name>